<evidence type="ECO:0000259" key="4">
    <source>
        <dbReference type="PROSITE" id="PS51843"/>
    </source>
</evidence>
<keyword evidence="3" id="KW-0675">Receptor</keyword>
<keyword evidence="2" id="KW-0804">Transcription</keyword>
<evidence type="ECO:0000313" key="6">
    <source>
        <dbReference type="WBParaSite" id="ACRNAN_scaffold8874.g28755.t2"/>
    </source>
</evidence>
<organism evidence="5 6">
    <name type="scientific">Acrobeloides nanus</name>
    <dbReference type="NCBI Taxonomy" id="290746"/>
    <lineage>
        <taxon>Eukaryota</taxon>
        <taxon>Metazoa</taxon>
        <taxon>Ecdysozoa</taxon>
        <taxon>Nematoda</taxon>
        <taxon>Chromadorea</taxon>
        <taxon>Rhabditida</taxon>
        <taxon>Tylenchina</taxon>
        <taxon>Cephalobomorpha</taxon>
        <taxon>Cephaloboidea</taxon>
        <taxon>Cephalobidae</taxon>
        <taxon>Acrobeloides</taxon>
    </lineage>
</organism>
<dbReference type="SMART" id="SM00430">
    <property type="entry name" value="HOLI"/>
    <property type="match status" value="1"/>
</dbReference>
<evidence type="ECO:0000313" key="5">
    <source>
        <dbReference type="Proteomes" id="UP000887540"/>
    </source>
</evidence>
<dbReference type="SUPFAM" id="SSF48508">
    <property type="entry name" value="Nuclear receptor ligand-binding domain"/>
    <property type="match status" value="1"/>
</dbReference>
<feature type="domain" description="NR LBD" evidence="4">
    <location>
        <begin position="3"/>
        <end position="246"/>
    </location>
</feature>
<dbReference type="Proteomes" id="UP000887540">
    <property type="component" value="Unplaced"/>
</dbReference>
<dbReference type="PROSITE" id="PS51843">
    <property type="entry name" value="NR_LBD"/>
    <property type="match status" value="1"/>
</dbReference>
<dbReference type="AlphaFoldDB" id="A0A914EJV8"/>
<evidence type="ECO:0000256" key="3">
    <source>
        <dbReference type="ARBA" id="ARBA00023170"/>
    </source>
</evidence>
<proteinExistence type="predicted"/>
<evidence type="ECO:0000256" key="2">
    <source>
        <dbReference type="ARBA" id="ARBA00023163"/>
    </source>
</evidence>
<keyword evidence="1" id="KW-0805">Transcription regulation</keyword>
<accession>A0A914EJV8</accession>
<keyword evidence="5" id="KW-1185">Reference proteome</keyword>
<dbReference type="PANTHER" id="PTHR45680">
    <property type="entry name" value="NUCLEAR HORMONE RECEPTOR FAMILY"/>
    <property type="match status" value="1"/>
</dbReference>
<dbReference type="InterPro" id="IPR051152">
    <property type="entry name" value="C.elegans_Orphan_NR"/>
</dbReference>
<reference evidence="6" key="1">
    <citation type="submission" date="2022-11" db="UniProtKB">
        <authorList>
            <consortium name="WormBaseParasite"/>
        </authorList>
    </citation>
    <scope>IDENTIFICATION</scope>
</reference>
<sequence length="246" mass="29066">MQQLEYGFNQFYEAIKPTGEEFTKLDEIDDELHKHFQAKYMIGLAKMLMHCKQFAELDFEDKILLYKHLKPIFNQIERLYSSIQYKTENIHIPMLIYDNSAVDLEGNEIVHFKNRDKESFAKTRPLWLPFRDKLVNHLYVPMNEIKLTLHELIYLCGQILWSTQEINGISSNAHQIAEEITDQISSELHNYYMYEMRLVNYAPRLVKMIKLIDGSKTVVKSLKDITIVSQVYNIFDFKADLSELVS</sequence>
<protein>
    <submittedName>
        <fullName evidence="6">NR LBD domain-containing protein</fullName>
    </submittedName>
</protein>
<evidence type="ECO:0000256" key="1">
    <source>
        <dbReference type="ARBA" id="ARBA00023015"/>
    </source>
</evidence>
<name>A0A914EJV8_9BILA</name>
<dbReference type="Pfam" id="PF00104">
    <property type="entry name" value="Hormone_recep"/>
    <property type="match status" value="1"/>
</dbReference>
<dbReference type="PANTHER" id="PTHR45680:SF29">
    <property type="entry name" value="NUCLEAR HORMONE RECEPTOR FAMILY"/>
    <property type="match status" value="1"/>
</dbReference>
<dbReference type="InterPro" id="IPR035500">
    <property type="entry name" value="NHR-like_dom_sf"/>
</dbReference>
<dbReference type="Gene3D" id="1.10.565.10">
    <property type="entry name" value="Retinoid X Receptor"/>
    <property type="match status" value="1"/>
</dbReference>
<dbReference type="InterPro" id="IPR000536">
    <property type="entry name" value="Nucl_hrmn_rcpt_lig-bd"/>
</dbReference>
<dbReference type="WBParaSite" id="ACRNAN_scaffold8874.g28755.t2">
    <property type="protein sequence ID" value="ACRNAN_scaffold8874.g28755.t2"/>
    <property type="gene ID" value="ACRNAN_scaffold8874.g28755"/>
</dbReference>